<dbReference type="Pfam" id="PF07386">
    <property type="entry name" value="DUF1499"/>
    <property type="match status" value="1"/>
</dbReference>
<accession>A0A4R6VNS7</accession>
<dbReference type="AlphaFoldDB" id="A0A4R6VNS7"/>
<gene>
    <name evidence="2" type="ORF">ATL17_1875</name>
</gene>
<evidence type="ECO:0000256" key="1">
    <source>
        <dbReference type="SAM" id="Phobius"/>
    </source>
</evidence>
<protein>
    <submittedName>
        <fullName evidence="2">Uncharacterized protein DUF1499</fullName>
    </submittedName>
</protein>
<dbReference type="EMBL" id="SNYR01000002">
    <property type="protein sequence ID" value="TDQ63866.1"/>
    <property type="molecule type" value="Genomic_DNA"/>
</dbReference>
<organism evidence="2 3">
    <name type="scientific">Maritalea mobilis</name>
    <dbReference type="NCBI Taxonomy" id="483324"/>
    <lineage>
        <taxon>Bacteria</taxon>
        <taxon>Pseudomonadati</taxon>
        <taxon>Pseudomonadota</taxon>
        <taxon>Alphaproteobacteria</taxon>
        <taxon>Hyphomicrobiales</taxon>
        <taxon>Devosiaceae</taxon>
        <taxon>Maritalea</taxon>
    </lineage>
</organism>
<evidence type="ECO:0000313" key="3">
    <source>
        <dbReference type="Proteomes" id="UP000295391"/>
    </source>
</evidence>
<keyword evidence="1" id="KW-1133">Transmembrane helix</keyword>
<reference evidence="2 3" key="1">
    <citation type="submission" date="2019-03" db="EMBL/GenBank/DDBJ databases">
        <title>Genomic Encyclopedia of Type Strains, Phase III (KMG-III): the genomes of soil and plant-associated and newly described type strains.</title>
        <authorList>
            <person name="Whitman W."/>
        </authorList>
    </citation>
    <scope>NUCLEOTIDE SEQUENCE [LARGE SCALE GENOMIC DNA]</scope>
    <source>
        <strain evidence="2 3">CGMCC 1.7002</strain>
    </source>
</reference>
<dbReference type="RefSeq" id="WP_133572517.1">
    <property type="nucleotide sequence ID" value="NZ_SNYR01000002.1"/>
</dbReference>
<keyword evidence="1" id="KW-0812">Transmembrane</keyword>
<feature type="transmembrane region" description="Helical" evidence="1">
    <location>
        <begin position="12"/>
        <end position="34"/>
    </location>
</feature>
<name>A0A4R6VNS7_9HYPH</name>
<proteinExistence type="predicted"/>
<dbReference type="Proteomes" id="UP000295391">
    <property type="component" value="Unassembled WGS sequence"/>
</dbReference>
<feature type="transmembrane region" description="Helical" evidence="1">
    <location>
        <begin position="40"/>
        <end position="69"/>
    </location>
</feature>
<keyword evidence="1" id="KW-0472">Membrane</keyword>
<sequence length="269" mass="29143">MRIFIKTSAWAVWAGRLARLVIPIYIVSIAAHHIELIDALVFVTMFALATFLGVSALFVGILAFVRLWYTGDHGWGMASRANLIGVGATAVLALAILLGAQYPSTNQITTNIKNVPALGVASLETPEKRAELERMANEVAISFPTAVTRAYPLGGDEMLPLLERQIAAAGWGGRVTRQSATESETNYAGDVKTWLGFKDRVAIRAIYDESQTEIDMRSASYFGESDLGANGRRVQSFLADLDAAVRQKLLALSRQAPVAEEAISEDEEG</sequence>
<feature type="transmembrane region" description="Helical" evidence="1">
    <location>
        <begin position="81"/>
        <end position="102"/>
    </location>
</feature>
<dbReference type="InterPro" id="IPR010865">
    <property type="entry name" value="DUF1499"/>
</dbReference>
<keyword evidence="3" id="KW-1185">Reference proteome</keyword>
<comment type="caution">
    <text evidence="2">The sequence shown here is derived from an EMBL/GenBank/DDBJ whole genome shotgun (WGS) entry which is preliminary data.</text>
</comment>
<evidence type="ECO:0000313" key="2">
    <source>
        <dbReference type="EMBL" id="TDQ63866.1"/>
    </source>
</evidence>
<dbReference type="OrthoDB" id="1523552at2"/>